<name>A0A182VNY5_ANOME</name>
<dbReference type="EnsemblMetazoa" id="AMEM018189-RA">
    <property type="protein sequence ID" value="AMEM018189-PA"/>
    <property type="gene ID" value="AMEM018189"/>
</dbReference>
<dbReference type="VEuPathDB" id="VectorBase:AMEM018189"/>
<accession>A0A182VNY5</accession>
<proteinExistence type="predicted"/>
<evidence type="ECO:0000313" key="2">
    <source>
        <dbReference type="Proteomes" id="UP000075903"/>
    </source>
</evidence>
<keyword evidence="2" id="KW-1185">Reference proteome</keyword>
<dbReference type="Proteomes" id="UP000075903">
    <property type="component" value="Unassembled WGS sequence"/>
</dbReference>
<evidence type="ECO:0000313" key="1">
    <source>
        <dbReference type="EnsemblMetazoa" id="AMEM018189-PA"/>
    </source>
</evidence>
<organism evidence="1 2">
    <name type="scientific">Anopheles merus</name>
    <name type="common">Mosquito</name>
    <dbReference type="NCBI Taxonomy" id="30066"/>
    <lineage>
        <taxon>Eukaryota</taxon>
        <taxon>Metazoa</taxon>
        <taxon>Ecdysozoa</taxon>
        <taxon>Arthropoda</taxon>
        <taxon>Hexapoda</taxon>
        <taxon>Insecta</taxon>
        <taxon>Pterygota</taxon>
        <taxon>Neoptera</taxon>
        <taxon>Endopterygota</taxon>
        <taxon>Diptera</taxon>
        <taxon>Nematocera</taxon>
        <taxon>Culicoidea</taxon>
        <taxon>Culicidae</taxon>
        <taxon>Anophelinae</taxon>
        <taxon>Anopheles</taxon>
    </lineage>
</organism>
<sequence>MRFTITSLASIIRREMSVFRCSTGWCLMMLRQFGQIVGLPPPASSCSSPLRAAEAPLPASPPALQYSAHMHTLRLLSVSNTDGHRHGAGGAGGFEREEILRVALLDAGGTFGTSGRVVKLMVVGEPAASHIERRPKRNDGGGGGTSVAAAIATLGRGGSQLADQGGVRRRAGTTGRSTTITTKTYYDRLTVLVLAPGPAPSPPGLPSSSPCSHTSLRAAGLTSIRSHQAGQRVAMYETGWNGSSSYG</sequence>
<reference evidence="1" key="1">
    <citation type="submission" date="2020-05" db="UniProtKB">
        <authorList>
            <consortium name="EnsemblMetazoa"/>
        </authorList>
    </citation>
    <scope>IDENTIFICATION</scope>
    <source>
        <strain evidence="1">MAF</strain>
    </source>
</reference>
<protein>
    <submittedName>
        <fullName evidence="1">Uncharacterized protein</fullName>
    </submittedName>
</protein>
<dbReference type="AlphaFoldDB" id="A0A182VNY5"/>